<dbReference type="SUPFAM" id="SSF53098">
    <property type="entry name" value="Ribonuclease H-like"/>
    <property type="match status" value="1"/>
</dbReference>
<evidence type="ECO:0000313" key="3">
    <source>
        <dbReference type="EMBL" id="CAL4995014.1"/>
    </source>
</evidence>
<evidence type="ECO:0000259" key="2">
    <source>
        <dbReference type="Pfam" id="PF14372"/>
    </source>
</evidence>
<dbReference type="InterPro" id="IPR008906">
    <property type="entry name" value="HATC_C_dom"/>
</dbReference>
<proteinExistence type="predicted"/>
<dbReference type="PANTHER" id="PTHR23272:SF187">
    <property type="entry name" value="AC9 TRANSPOSASE-RELATED"/>
    <property type="match status" value="1"/>
</dbReference>
<dbReference type="Pfam" id="PF05699">
    <property type="entry name" value="Dimer_Tnp_hAT"/>
    <property type="match status" value="1"/>
</dbReference>
<dbReference type="InterPro" id="IPR025525">
    <property type="entry name" value="hAT-like_transposase_RNase-H"/>
</dbReference>
<name>A0ABC9B7F7_9POAL</name>
<dbReference type="Pfam" id="PF14372">
    <property type="entry name" value="hAT-like_RNase-H"/>
    <property type="match status" value="1"/>
</dbReference>
<protein>
    <recommendedName>
        <fullName evidence="5">Transposase</fullName>
    </recommendedName>
</protein>
<feature type="domain" description="HAT C-terminal dimerisation" evidence="1">
    <location>
        <begin position="115"/>
        <end position="196"/>
    </location>
</feature>
<feature type="domain" description="hAT-like transposase RNase-H fold" evidence="2">
    <location>
        <begin position="1"/>
        <end position="62"/>
    </location>
</feature>
<evidence type="ECO:0000313" key="4">
    <source>
        <dbReference type="Proteomes" id="UP001497457"/>
    </source>
</evidence>
<accession>A0ABC9B7F7</accession>
<reference evidence="3" key="1">
    <citation type="submission" date="2024-10" db="EMBL/GenBank/DDBJ databases">
        <authorList>
            <person name="Ryan C."/>
        </authorList>
    </citation>
    <scope>NUCLEOTIDE SEQUENCE [LARGE SCALE GENOMIC DNA]</scope>
</reference>
<sequence length="232" mass="26161">MKQKFDKYWSDIHGLMAVATVLDPRFKLQMLTAFFTSVYGIERAATEVEKVRSLLYQLVLQYQQAAEDVATSNGQNSRSVATAVNGSTEDDELFNIFYQYISSQPADASSHVRTELDLYLDEPLLPRTQELDIINWWKYGGIKYPTLQSIARDIFPIPVTTVASESAFSTSGRVISPHRSKLAPKMIEALVCMQAWARADMLDDPNLVAAALMTCNEEEEEEMEENESTVID</sequence>
<dbReference type="Proteomes" id="UP001497457">
    <property type="component" value="Chromosome 24b"/>
</dbReference>
<gene>
    <name evidence="3" type="ORF">URODEC1_LOCUS62172</name>
</gene>
<dbReference type="InterPro" id="IPR012337">
    <property type="entry name" value="RNaseH-like_sf"/>
</dbReference>
<organism evidence="3 4">
    <name type="scientific">Urochloa decumbens</name>
    <dbReference type="NCBI Taxonomy" id="240449"/>
    <lineage>
        <taxon>Eukaryota</taxon>
        <taxon>Viridiplantae</taxon>
        <taxon>Streptophyta</taxon>
        <taxon>Embryophyta</taxon>
        <taxon>Tracheophyta</taxon>
        <taxon>Spermatophyta</taxon>
        <taxon>Magnoliopsida</taxon>
        <taxon>Liliopsida</taxon>
        <taxon>Poales</taxon>
        <taxon>Poaceae</taxon>
        <taxon>PACMAD clade</taxon>
        <taxon>Panicoideae</taxon>
        <taxon>Panicodae</taxon>
        <taxon>Paniceae</taxon>
        <taxon>Melinidinae</taxon>
        <taxon>Urochloa</taxon>
    </lineage>
</organism>
<dbReference type="PANTHER" id="PTHR23272">
    <property type="entry name" value="BED FINGER-RELATED"/>
    <property type="match status" value="1"/>
</dbReference>
<dbReference type="EMBL" id="OZ075134">
    <property type="protein sequence ID" value="CAL4995014.1"/>
    <property type="molecule type" value="Genomic_DNA"/>
</dbReference>
<keyword evidence="4" id="KW-1185">Reference proteome</keyword>
<dbReference type="AlphaFoldDB" id="A0ABC9B7F7"/>
<evidence type="ECO:0000259" key="1">
    <source>
        <dbReference type="Pfam" id="PF05699"/>
    </source>
</evidence>
<evidence type="ECO:0008006" key="5">
    <source>
        <dbReference type="Google" id="ProtNLM"/>
    </source>
</evidence>